<dbReference type="InterPro" id="IPR006594">
    <property type="entry name" value="LisH"/>
</dbReference>
<feature type="domain" description="CTLH" evidence="2">
    <location>
        <begin position="256"/>
        <end position="326"/>
    </location>
</feature>
<gene>
    <name evidence="3" type="ORF">AKO1_014200</name>
</gene>
<dbReference type="EMBL" id="JAOPGA020000894">
    <property type="protein sequence ID" value="KAL0482807.1"/>
    <property type="molecule type" value="Genomic_DNA"/>
</dbReference>
<dbReference type="SMART" id="SM00449">
    <property type="entry name" value="SPRY"/>
    <property type="match status" value="1"/>
</dbReference>
<dbReference type="PROSITE" id="PS50896">
    <property type="entry name" value="LISH"/>
    <property type="match status" value="1"/>
</dbReference>
<dbReference type="SMART" id="SM00668">
    <property type="entry name" value="CTLH"/>
    <property type="match status" value="1"/>
</dbReference>
<dbReference type="InterPro" id="IPR013320">
    <property type="entry name" value="ConA-like_dom_sf"/>
</dbReference>
<evidence type="ECO:0000259" key="2">
    <source>
        <dbReference type="PROSITE" id="PS50897"/>
    </source>
</evidence>
<dbReference type="InterPro" id="IPR003877">
    <property type="entry name" value="SPRY_dom"/>
</dbReference>
<keyword evidence="4" id="KW-1185">Reference proteome</keyword>
<dbReference type="Proteomes" id="UP001431209">
    <property type="component" value="Unassembled WGS sequence"/>
</dbReference>
<comment type="caution">
    <text evidence="3">The sequence shown here is derived from an EMBL/GenBank/DDBJ whole genome shotgun (WGS) entry which is preliminary data.</text>
</comment>
<dbReference type="InterPro" id="IPR013144">
    <property type="entry name" value="CRA_dom"/>
</dbReference>
<dbReference type="InterPro" id="IPR006595">
    <property type="entry name" value="CTLH_C"/>
</dbReference>
<proteinExistence type="predicted"/>
<sequence>MKFLQLVNFVVMTTTNTNGDLSNKGPQHLNFEKIGPFLKVEKDKLTVQYTGPGNQYQDVGSIRSNARLAAEGIIDYFEIRILNQGKRNTIMIGLTAENDFVSTKHPGWDSNGYGYQTDGKIFNNSKHGKAYGPSYEAGDVVGCGLDYSKKELFFTKNGKHLGVAFSNLARLRFYPTVGLHSPNERIVANFVGPFKYDLESACEERTRIIESINETSQPVYTLNTLIRDYLYYEGYTESLSSFEQDLKIESKIPNEPLMKRREICSLIERGRVEEALKSLILHFPETVQLNPVSVPFNADLVTPQNILFRIHCQTFIEIIKNGDLLTAIEWARVNLGSYMNDQTLSSTEEKLFLDTVGLLAYETAVDSPSSYLLQDDKRSELSQDVNKLILKSLKQDAHSGLERIYMQLAVCKDMLGQESVGCGDVIKLNL</sequence>
<dbReference type="SMART" id="SM00757">
    <property type="entry name" value="CRA"/>
    <property type="match status" value="1"/>
</dbReference>
<dbReference type="PANTHER" id="PTHR12864">
    <property type="entry name" value="RAN BINDING PROTEIN 9-RELATED"/>
    <property type="match status" value="1"/>
</dbReference>
<accession>A0AAW2YZ70</accession>
<dbReference type="InterPro" id="IPR043136">
    <property type="entry name" value="B30.2/SPRY_sf"/>
</dbReference>
<organism evidence="3 4">
    <name type="scientific">Acrasis kona</name>
    <dbReference type="NCBI Taxonomy" id="1008807"/>
    <lineage>
        <taxon>Eukaryota</taxon>
        <taxon>Discoba</taxon>
        <taxon>Heterolobosea</taxon>
        <taxon>Tetramitia</taxon>
        <taxon>Eutetramitia</taxon>
        <taxon>Acrasidae</taxon>
        <taxon>Acrasis</taxon>
    </lineage>
</organism>
<evidence type="ECO:0000313" key="4">
    <source>
        <dbReference type="Proteomes" id="UP001431209"/>
    </source>
</evidence>
<protein>
    <submittedName>
        <fullName evidence="3">Ran-binding protein</fullName>
    </submittedName>
</protein>
<dbReference type="SUPFAM" id="SSF49899">
    <property type="entry name" value="Concanavalin A-like lectins/glucanases"/>
    <property type="match status" value="1"/>
</dbReference>
<dbReference type="InterPro" id="IPR001870">
    <property type="entry name" value="B30.2/SPRY"/>
</dbReference>
<feature type="domain" description="B30.2/SPRY" evidence="1">
    <location>
        <begin position="7"/>
        <end position="195"/>
    </location>
</feature>
<evidence type="ECO:0000259" key="1">
    <source>
        <dbReference type="PROSITE" id="PS50188"/>
    </source>
</evidence>
<dbReference type="InterPro" id="IPR050618">
    <property type="entry name" value="Ubq-SigPath_Reg"/>
</dbReference>
<dbReference type="PROSITE" id="PS50897">
    <property type="entry name" value="CTLH"/>
    <property type="match status" value="1"/>
</dbReference>
<evidence type="ECO:0000313" key="3">
    <source>
        <dbReference type="EMBL" id="KAL0482807.1"/>
    </source>
</evidence>
<dbReference type="InterPro" id="IPR024964">
    <property type="entry name" value="CTLH/CRA"/>
</dbReference>
<dbReference type="Gene3D" id="2.60.120.920">
    <property type="match status" value="1"/>
</dbReference>
<dbReference type="Pfam" id="PF00622">
    <property type="entry name" value="SPRY"/>
    <property type="match status" value="1"/>
</dbReference>
<dbReference type="Pfam" id="PF10607">
    <property type="entry name" value="CTLH"/>
    <property type="match status" value="1"/>
</dbReference>
<reference evidence="3 4" key="1">
    <citation type="submission" date="2024-03" db="EMBL/GenBank/DDBJ databases">
        <title>The Acrasis kona genome and developmental transcriptomes reveal deep origins of eukaryotic multicellular pathways.</title>
        <authorList>
            <person name="Sheikh S."/>
            <person name="Fu C.-J."/>
            <person name="Brown M.W."/>
            <person name="Baldauf S.L."/>
        </authorList>
    </citation>
    <scope>NUCLEOTIDE SEQUENCE [LARGE SCALE GENOMIC DNA]</scope>
    <source>
        <strain evidence="3 4">ATCC MYA-3509</strain>
    </source>
</reference>
<dbReference type="PROSITE" id="PS50188">
    <property type="entry name" value="B302_SPRY"/>
    <property type="match status" value="1"/>
</dbReference>
<dbReference type="AlphaFoldDB" id="A0AAW2YZ70"/>
<name>A0AAW2YZ70_9EUKA</name>